<name>A0A0F6YG82_9BACT</name>
<sequence length="105" mass="11909">MLGAERAFSAVEIVLGLRGRHEPPRERAVAQRRARSSSRNEALTASHDRDRGTWSPPDRHRDHGGRRWFQAVPHSWPRVIDGFSRSASAARACNRVFDLGTNQRI</sequence>
<protein>
    <submittedName>
        <fullName evidence="2">Uncharacterized protein</fullName>
    </submittedName>
</protein>
<evidence type="ECO:0000313" key="3">
    <source>
        <dbReference type="Proteomes" id="UP000034883"/>
    </source>
</evidence>
<evidence type="ECO:0000256" key="1">
    <source>
        <dbReference type="SAM" id="MobiDB-lite"/>
    </source>
</evidence>
<evidence type="ECO:0000313" key="2">
    <source>
        <dbReference type="EMBL" id="AKF03385.1"/>
    </source>
</evidence>
<dbReference type="KEGG" id="samy:DB32_000534"/>
<dbReference type="Proteomes" id="UP000034883">
    <property type="component" value="Chromosome"/>
</dbReference>
<organism evidence="2 3">
    <name type="scientific">Sandaracinus amylolyticus</name>
    <dbReference type="NCBI Taxonomy" id="927083"/>
    <lineage>
        <taxon>Bacteria</taxon>
        <taxon>Pseudomonadati</taxon>
        <taxon>Myxococcota</taxon>
        <taxon>Polyangia</taxon>
        <taxon>Polyangiales</taxon>
        <taxon>Sandaracinaceae</taxon>
        <taxon>Sandaracinus</taxon>
    </lineage>
</organism>
<dbReference type="EMBL" id="CP011125">
    <property type="protein sequence ID" value="AKF03385.1"/>
    <property type="molecule type" value="Genomic_DNA"/>
</dbReference>
<gene>
    <name evidence="2" type="ORF">DB32_000534</name>
</gene>
<feature type="compositionally biased region" description="Basic and acidic residues" evidence="1">
    <location>
        <begin position="46"/>
        <end position="61"/>
    </location>
</feature>
<reference evidence="2 3" key="1">
    <citation type="submission" date="2015-03" db="EMBL/GenBank/DDBJ databases">
        <title>Genome assembly of Sandaracinus amylolyticus DSM 53668.</title>
        <authorList>
            <person name="Sharma G."/>
            <person name="Subramanian S."/>
        </authorList>
    </citation>
    <scope>NUCLEOTIDE SEQUENCE [LARGE SCALE GENOMIC DNA]</scope>
    <source>
        <strain evidence="2 3">DSM 53668</strain>
    </source>
</reference>
<proteinExistence type="predicted"/>
<feature type="region of interest" description="Disordered" evidence="1">
    <location>
        <begin position="19"/>
        <end position="66"/>
    </location>
</feature>
<feature type="compositionally biased region" description="Basic and acidic residues" evidence="1">
    <location>
        <begin position="19"/>
        <end position="29"/>
    </location>
</feature>
<accession>A0A0F6YG82</accession>
<keyword evidence="3" id="KW-1185">Reference proteome</keyword>
<dbReference type="AlphaFoldDB" id="A0A0F6YG82"/>